<feature type="coiled-coil region" evidence="1">
    <location>
        <begin position="550"/>
        <end position="598"/>
    </location>
</feature>
<keyword evidence="4" id="KW-1185">Reference proteome</keyword>
<comment type="caution">
    <text evidence="3">The sequence shown here is derived from an EMBL/GenBank/DDBJ whole genome shotgun (WGS) entry which is preliminary data.</text>
</comment>
<keyword evidence="1" id="KW-0175">Coiled coil</keyword>
<feature type="compositionally biased region" description="Low complexity" evidence="2">
    <location>
        <begin position="213"/>
        <end position="225"/>
    </location>
</feature>
<accession>A0ABQ5KI97</accession>
<feature type="compositionally biased region" description="Polar residues" evidence="2">
    <location>
        <begin position="349"/>
        <end position="364"/>
    </location>
</feature>
<feature type="region of interest" description="Disordered" evidence="2">
    <location>
        <begin position="289"/>
        <end position="378"/>
    </location>
</feature>
<organism evidence="3 4">
    <name type="scientific">Aduncisulcus paluster</name>
    <dbReference type="NCBI Taxonomy" id="2918883"/>
    <lineage>
        <taxon>Eukaryota</taxon>
        <taxon>Metamonada</taxon>
        <taxon>Carpediemonas-like organisms</taxon>
        <taxon>Aduncisulcus</taxon>
    </lineage>
</organism>
<reference evidence="3" key="1">
    <citation type="submission" date="2022-03" db="EMBL/GenBank/DDBJ databases">
        <title>Draft genome sequence of Aduncisulcus paluster, a free-living microaerophilic Fornicata.</title>
        <authorList>
            <person name="Yuyama I."/>
            <person name="Kume K."/>
            <person name="Tamura T."/>
            <person name="Inagaki Y."/>
            <person name="Hashimoto T."/>
        </authorList>
    </citation>
    <scope>NUCLEOTIDE SEQUENCE</scope>
    <source>
        <strain evidence="3">NY0171</strain>
    </source>
</reference>
<evidence type="ECO:0000256" key="1">
    <source>
        <dbReference type="SAM" id="Coils"/>
    </source>
</evidence>
<name>A0ABQ5KI97_9EUKA</name>
<feature type="compositionally biased region" description="Polar residues" evidence="2">
    <location>
        <begin position="242"/>
        <end position="274"/>
    </location>
</feature>
<evidence type="ECO:0000313" key="3">
    <source>
        <dbReference type="EMBL" id="GKT32235.1"/>
    </source>
</evidence>
<proteinExistence type="predicted"/>
<evidence type="ECO:0000256" key="2">
    <source>
        <dbReference type="SAM" id="MobiDB-lite"/>
    </source>
</evidence>
<evidence type="ECO:0000313" key="4">
    <source>
        <dbReference type="Proteomes" id="UP001057375"/>
    </source>
</evidence>
<sequence length="599" mass="65228">MVTRVSKPAGKNMFVFIDYASTEEESVALMGFKSIIFKGNQLNAERARASSYAHTLSQPFTSVPMAAHSYSYTPDTFGSGKFESFHPGRYPPSQHYDGHAFASASAPFTVGKKDLFPPLNPQRTTDLSTSTTIASTSLDSLTFPPVPSTSVEFSSSEINPVAIGPSSRSPKVTIMKRPKPPIEQQNLSEEPPIHYQRGPQHRSPSIDDGIPRSVSQQQNSSVSSITLLSSQDHISAIAPPSQAISTSGDRPAPSNVQSTPNNPQTSRHPQTQSLPVVPVQHVQPPIIESSHESSVPDPSHEYSHRSSDSRSGGIPSPNPSIGKDSLSDHEFSQDSSNGSKLIKEGVPGMSSSNSRHQIPFSTFPGSDKQPFGGSLDRIIDGSRHYQSSRQKPDDPWFRGGVSGVRAPGTAVSVDFVNRSLDRIIDGSRHYQSSRQKPDDPWFRGGVSGVRAPGTAVSVDFVNRVPIHIPIPKPQKPASGPCISEQSKSQRSHSHSFDSNSCDETAGGGHSGCPFLTPTDLFAAIQKSTTLGVETLTKRIFKDVLPLYDEKQRLSKELAVSTTTNESLKERLEEIERENEHLREEVARLKERLDEVDQCH</sequence>
<dbReference type="Proteomes" id="UP001057375">
    <property type="component" value="Unassembled WGS sequence"/>
</dbReference>
<gene>
    <name evidence="3" type="ORF">ADUPG1_006430</name>
</gene>
<feature type="compositionally biased region" description="Polar residues" evidence="2">
    <location>
        <begin position="148"/>
        <end position="158"/>
    </location>
</feature>
<protein>
    <submittedName>
        <fullName evidence="3">Uncharacterized protein</fullName>
    </submittedName>
</protein>
<feature type="compositionally biased region" description="Basic and acidic residues" evidence="2">
    <location>
        <begin position="298"/>
        <end position="308"/>
    </location>
</feature>
<feature type="region of interest" description="Disordered" evidence="2">
    <location>
        <begin position="145"/>
        <end position="225"/>
    </location>
</feature>
<feature type="region of interest" description="Disordered" evidence="2">
    <location>
        <begin position="469"/>
        <end position="507"/>
    </location>
</feature>
<feature type="region of interest" description="Disordered" evidence="2">
    <location>
        <begin position="240"/>
        <end position="275"/>
    </location>
</feature>
<dbReference type="EMBL" id="BQXS01009957">
    <property type="protein sequence ID" value="GKT32235.1"/>
    <property type="molecule type" value="Genomic_DNA"/>
</dbReference>